<dbReference type="SUPFAM" id="SSF55729">
    <property type="entry name" value="Acyl-CoA N-acyltransferases (Nat)"/>
    <property type="match status" value="1"/>
</dbReference>
<gene>
    <name evidence="2" type="ORF">E1269_12590</name>
</gene>
<feature type="domain" description="N-acetyltransferase" evidence="1">
    <location>
        <begin position="40"/>
        <end position="201"/>
    </location>
</feature>
<dbReference type="PANTHER" id="PTHR43138:SF1">
    <property type="entry name" value="N-ACETYLTRANSFERASE ACA1"/>
    <property type="match status" value="1"/>
</dbReference>
<dbReference type="Proteomes" id="UP000294739">
    <property type="component" value="Unassembled WGS sequence"/>
</dbReference>
<dbReference type="PROSITE" id="PS51186">
    <property type="entry name" value="GNAT"/>
    <property type="match status" value="1"/>
</dbReference>
<dbReference type="CDD" id="cd04301">
    <property type="entry name" value="NAT_SF"/>
    <property type="match status" value="1"/>
</dbReference>
<evidence type="ECO:0000259" key="1">
    <source>
        <dbReference type="PROSITE" id="PS51186"/>
    </source>
</evidence>
<dbReference type="InterPro" id="IPR052742">
    <property type="entry name" value="Mito_N-acetyltransferase"/>
</dbReference>
<evidence type="ECO:0000313" key="3">
    <source>
        <dbReference type="Proteomes" id="UP000294739"/>
    </source>
</evidence>
<reference evidence="2 3" key="1">
    <citation type="submission" date="2019-03" db="EMBL/GenBank/DDBJ databases">
        <title>Draft genome sequences of novel Actinobacteria.</title>
        <authorList>
            <person name="Sahin N."/>
            <person name="Ay H."/>
            <person name="Saygin H."/>
        </authorList>
    </citation>
    <scope>NUCLEOTIDE SEQUENCE [LARGE SCALE GENOMIC DNA]</scope>
    <source>
        <strain evidence="2 3">5K138</strain>
    </source>
</reference>
<dbReference type="GO" id="GO:0016747">
    <property type="term" value="F:acyltransferase activity, transferring groups other than amino-acyl groups"/>
    <property type="evidence" value="ECO:0007669"/>
    <property type="project" value="InterPro"/>
</dbReference>
<sequence length="201" mass="22519">MSYRLVIALLWTGWPVHSLDATSGVPGFFRSRRHGILGRVEIRDARPEDWPSIWPFLRQILAAGETYSLPRHPTEEWARAMWMLEPPGRTVVAVDDAGTVLGSAKFGPNHLGPAGHVSTASFMVAPDHARRGVGRALGEHVLDRARTEGYRTMQFNAVVETNDRAVALWRSLGFEVMTTLPEAFDHPTHGYVGLHIMYRRL</sequence>
<dbReference type="OrthoDB" id="9788300at2"/>
<proteinExistence type="predicted"/>
<dbReference type="Gene3D" id="3.40.630.30">
    <property type="match status" value="1"/>
</dbReference>
<keyword evidence="2" id="KW-0808">Transferase</keyword>
<dbReference type="AlphaFoldDB" id="A0A4R5DB88"/>
<name>A0A4R5DB88_9ACTN</name>
<comment type="caution">
    <text evidence="2">The sequence shown here is derived from an EMBL/GenBank/DDBJ whole genome shotgun (WGS) entry which is preliminary data.</text>
</comment>
<dbReference type="Pfam" id="PF00583">
    <property type="entry name" value="Acetyltransf_1"/>
    <property type="match status" value="1"/>
</dbReference>
<dbReference type="PANTHER" id="PTHR43138">
    <property type="entry name" value="ACETYLTRANSFERASE, GNAT FAMILY"/>
    <property type="match status" value="1"/>
</dbReference>
<dbReference type="InterPro" id="IPR000182">
    <property type="entry name" value="GNAT_dom"/>
</dbReference>
<dbReference type="InParanoid" id="A0A4R5DB88"/>
<accession>A0A4R5DB88</accession>
<evidence type="ECO:0000313" key="2">
    <source>
        <dbReference type="EMBL" id="TDE10147.1"/>
    </source>
</evidence>
<dbReference type="InterPro" id="IPR016181">
    <property type="entry name" value="Acyl_CoA_acyltransferase"/>
</dbReference>
<protein>
    <submittedName>
        <fullName evidence="2">GNAT family N-acetyltransferase</fullName>
    </submittedName>
</protein>
<keyword evidence="3" id="KW-1185">Reference proteome</keyword>
<organism evidence="2 3">
    <name type="scientific">Jiangella asiatica</name>
    <dbReference type="NCBI Taxonomy" id="2530372"/>
    <lineage>
        <taxon>Bacteria</taxon>
        <taxon>Bacillati</taxon>
        <taxon>Actinomycetota</taxon>
        <taxon>Actinomycetes</taxon>
        <taxon>Jiangellales</taxon>
        <taxon>Jiangellaceae</taxon>
        <taxon>Jiangella</taxon>
    </lineage>
</organism>
<dbReference type="EMBL" id="SMKZ01000015">
    <property type="protein sequence ID" value="TDE10147.1"/>
    <property type="molecule type" value="Genomic_DNA"/>
</dbReference>